<comment type="caution">
    <text evidence="2">The sequence shown here is derived from an EMBL/GenBank/DDBJ whole genome shotgun (WGS) entry which is preliminary data.</text>
</comment>
<dbReference type="AlphaFoldDB" id="A0A443J5S3"/>
<feature type="region of interest" description="Disordered" evidence="1">
    <location>
        <begin position="1"/>
        <end position="24"/>
    </location>
</feature>
<evidence type="ECO:0000313" key="3">
    <source>
        <dbReference type="Proteomes" id="UP000285970"/>
    </source>
</evidence>
<evidence type="ECO:0000256" key="1">
    <source>
        <dbReference type="SAM" id="MobiDB-lite"/>
    </source>
</evidence>
<gene>
    <name evidence="2" type="ORF">D8Y23_15300</name>
</gene>
<dbReference type="EMBL" id="RBZY01000082">
    <property type="protein sequence ID" value="RWR15820.1"/>
    <property type="molecule type" value="Genomic_DNA"/>
</dbReference>
<protein>
    <submittedName>
        <fullName evidence="2">Uncharacterized protein</fullName>
    </submittedName>
</protein>
<dbReference type="Proteomes" id="UP000285970">
    <property type="component" value="Unassembled WGS sequence"/>
</dbReference>
<accession>A0A443J5S3</accession>
<sequence>MGVFDAPGLSKRVGDSTYRRRSTPLPGAIVGTSYATALGSLVLSTPGTHDTPDVIATACSDLRVTYGSSYVSTSAQPYVDADNTNSITIQAAI</sequence>
<organism evidence="2 3">
    <name type="scientific">Microbacterium enclense</name>
    <dbReference type="NCBI Taxonomy" id="993073"/>
    <lineage>
        <taxon>Bacteria</taxon>
        <taxon>Bacillati</taxon>
        <taxon>Actinomycetota</taxon>
        <taxon>Actinomycetes</taxon>
        <taxon>Micrococcales</taxon>
        <taxon>Microbacteriaceae</taxon>
        <taxon>Microbacterium</taxon>
    </lineage>
</organism>
<evidence type="ECO:0000313" key="2">
    <source>
        <dbReference type="EMBL" id="RWR15820.1"/>
    </source>
</evidence>
<reference evidence="2 3" key="1">
    <citation type="journal article" date="2018" name="Front. Microbiol.">
        <title>Novel Insights Into Bacterial Dimethylsulfoniopropionate Catabolism in the East China Sea.</title>
        <authorList>
            <person name="Liu J."/>
            <person name="Liu J."/>
            <person name="Zhang S.H."/>
            <person name="Liang J."/>
            <person name="Lin H."/>
            <person name="Song D."/>
            <person name="Yang G.P."/>
            <person name="Todd J.D."/>
            <person name="Zhang X.H."/>
        </authorList>
    </citation>
    <scope>NUCLEOTIDE SEQUENCE [LARGE SCALE GENOMIC DNA]</scope>
    <source>
        <strain evidence="2 3">ZYFD042</strain>
    </source>
</reference>
<proteinExistence type="predicted"/>
<name>A0A443J5S3_9MICO</name>